<dbReference type="InterPro" id="IPR018060">
    <property type="entry name" value="HTH_AraC"/>
</dbReference>
<name>A0A2G9X3K2_9HYPH</name>
<evidence type="ECO:0000313" key="5">
    <source>
        <dbReference type="Proteomes" id="UP000231070"/>
    </source>
</evidence>
<dbReference type="GO" id="GO:0043565">
    <property type="term" value="F:sequence-specific DNA binding"/>
    <property type="evidence" value="ECO:0007669"/>
    <property type="project" value="InterPro"/>
</dbReference>
<organism evidence="4 5">
    <name type="scientific">Pleomorphomonas carboxyditropha</name>
    <dbReference type="NCBI Taxonomy" id="2023338"/>
    <lineage>
        <taxon>Bacteria</taxon>
        <taxon>Pseudomonadati</taxon>
        <taxon>Pseudomonadota</taxon>
        <taxon>Alphaproteobacteria</taxon>
        <taxon>Hyphomicrobiales</taxon>
        <taxon>Pleomorphomonadaceae</taxon>
        <taxon>Pleomorphomonas</taxon>
    </lineage>
</organism>
<feature type="domain" description="HTH araC/xylS-type" evidence="3">
    <location>
        <begin position="207"/>
        <end position="305"/>
    </location>
</feature>
<evidence type="ECO:0000313" key="4">
    <source>
        <dbReference type="EMBL" id="PIP00941.1"/>
    </source>
</evidence>
<dbReference type="InterPro" id="IPR009057">
    <property type="entry name" value="Homeodomain-like_sf"/>
</dbReference>
<dbReference type="Gene3D" id="1.10.10.60">
    <property type="entry name" value="Homeodomain-like"/>
    <property type="match status" value="1"/>
</dbReference>
<dbReference type="Pfam" id="PF12833">
    <property type="entry name" value="HTH_18"/>
    <property type="match status" value="1"/>
</dbReference>
<evidence type="ECO:0000256" key="1">
    <source>
        <dbReference type="ARBA" id="ARBA00023015"/>
    </source>
</evidence>
<protein>
    <submittedName>
        <fullName evidence="4">AraC family transcriptional regulator</fullName>
    </submittedName>
</protein>
<dbReference type="PANTHER" id="PTHR43436:SF1">
    <property type="entry name" value="TRANSCRIPTIONAL REGULATORY PROTEIN"/>
    <property type="match status" value="1"/>
</dbReference>
<keyword evidence="5" id="KW-1185">Reference proteome</keyword>
<dbReference type="SUPFAM" id="SSF46689">
    <property type="entry name" value="Homeodomain-like"/>
    <property type="match status" value="2"/>
</dbReference>
<dbReference type="SMART" id="SM00342">
    <property type="entry name" value="HTH_ARAC"/>
    <property type="match status" value="1"/>
</dbReference>
<evidence type="ECO:0000256" key="2">
    <source>
        <dbReference type="ARBA" id="ARBA00023163"/>
    </source>
</evidence>
<dbReference type="Proteomes" id="UP000231070">
    <property type="component" value="Unassembled WGS sequence"/>
</dbReference>
<dbReference type="PANTHER" id="PTHR43436">
    <property type="entry name" value="ARAC-FAMILY TRANSCRIPTIONAL REGULATOR"/>
    <property type="match status" value="1"/>
</dbReference>
<dbReference type="AlphaFoldDB" id="A0A2G9X3K2"/>
<dbReference type="Pfam" id="PF06719">
    <property type="entry name" value="AraC_N"/>
    <property type="match status" value="1"/>
</dbReference>
<reference evidence="4 5" key="1">
    <citation type="submission" date="2017-08" db="EMBL/GenBank/DDBJ databases">
        <title>Pleomorphomonas carboxidotrophicus sp. nov., a new mesophilic hydrogenogenic carboxidotroph.</title>
        <authorList>
            <person name="Esquivel-Elizondo S."/>
            <person name="Krajmalnik-Brown R."/>
            <person name="Maldonado J."/>
        </authorList>
    </citation>
    <scope>NUCLEOTIDE SEQUENCE [LARGE SCALE GENOMIC DNA]</scope>
    <source>
        <strain evidence="4 5">SVCO-16</strain>
    </source>
</reference>
<dbReference type="GO" id="GO:0003700">
    <property type="term" value="F:DNA-binding transcription factor activity"/>
    <property type="evidence" value="ECO:0007669"/>
    <property type="project" value="InterPro"/>
</dbReference>
<sequence length="324" mass="35968">MLFQPNEEDDHRRAQTAPLRSELARMIARLLDDHDDLVTSIPGLTLNRRTSVSAPGSYLYEPSLSMIVQGSKRVVLGDATYLYDESRFLLTAVNLPTITQVLAATPEEPYISILLTLDLVAAKQMIADVDLAERDAAAEGTGMATGPATAALFGALTRLIELLDTPKDIPILGDLIQREFLYRVLTSPAGARLRQIVRLGTQGNRIACAINWLRDNYARPLRIEELAEASGMGVSTLHHHFRLLTAMSPLQFQKHLRLHEARRLMLSEELDAGNASLRVGYESATQFNREYRRLFGAPPMRDVKALRLTSAVQLGRSTRTAVQL</sequence>
<dbReference type="OrthoDB" id="9802263at2"/>
<evidence type="ECO:0000259" key="3">
    <source>
        <dbReference type="PROSITE" id="PS01124"/>
    </source>
</evidence>
<gene>
    <name evidence="4" type="ORF">CJ014_02270</name>
</gene>
<keyword evidence="1" id="KW-0805">Transcription regulation</keyword>
<dbReference type="EMBL" id="NQVN01000001">
    <property type="protein sequence ID" value="PIP00941.1"/>
    <property type="molecule type" value="Genomic_DNA"/>
</dbReference>
<dbReference type="InterPro" id="IPR009594">
    <property type="entry name" value="Tscrpt_reg_HTH_AraC_N"/>
</dbReference>
<accession>A0A2G9X3K2</accession>
<keyword evidence="2" id="KW-0804">Transcription</keyword>
<comment type="caution">
    <text evidence="4">The sequence shown here is derived from an EMBL/GenBank/DDBJ whole genome shotgun (WGS) entry which is preliminary data.</text>
</comment>
<dbReference type="PROSITE" id="PS01124">
    <property type="entry name" value="HTH_ARAC_FAMILY_2"/>
    <property type="match status" value="1"/>
</dbReference>
<proteinExistence type="predicted"/>